<evidence type="ECO:0000313" key="3">
    <source>
        <dbReference type="Proteomes" id="UP000682266"/>
    </source>
</evidence>
<dbReference type="EMBL" id="JAGSVG010000001">
    <property type="protein sequence ID" value="MBR8127581.1"/>
    <property type="molecule type" value="Genomic_DNA"/>
</dbReference>
<dbReference type="Proteomes" id="UP000682266">
    <property type="component" value="Unassembled WGS sequence"/>
</dbReference>
<evidence type="ECO:0008006" key="4">
    <source>
        <dbReference type="Google" id="ProtNLM"/>
    </source>
</evidence>
<protein>
    <recommendedName>
        <fullName evidence="4">Fimbrial assembly protein</fullName>
    </recommendedName>
</protein>
<organism evidence="2 3">
    <name type="scientific">Burkholderia ambifaria</name>
    <dbReference type="NCBI Taxonomy" id="152480"/>
    <lineage>
        <taxon>Bacteria</taxon>
        <taxon>Pseudomonadati</taxon>
        <taxon>Pseudomonadota</taxon>
        <taxon>Betaproteobacteria</taxon>
        <taxon>Burkholderiales</taxon>
        <taxon>Burkholderiaceae</taxon>
        <taxon>Burkholderia</taxon>
        <taxon>Burkholderia cepacia complex</taxon>
    </lineage>
</organism>
<dbReference type="AlphaFoldDB" id="A0AA41JGF5"/>
<evidence type="ECO:0000256" key="1">
    <source>
        <dbReference type="SAM" id="SignalP"/>
    </source>
</evidence>
<feature type="chain" id="PRO_5041406278" description="Fimbrial assembly protein" evidence="1">
    <location>
        <begin position="23"/>
        <end position="187"/>
    </location>
</feature>
<name>A0AA41JGF5_9BURK</name>
<evidence type="ECO:0000313" key="2">
    <source>
        <dbReference type="EMBL" id="MBR8127581.1"/>
    </source>
</evidence>
<proteinExistence type="predicted"/>
<dbReference type="Gene3D" id="2.60.40.2040">
    <property type="entry name" value="CFA/I fimbrial subunit E, pilin domain"/>
    <property type="match status" value="1"/>
</dbReference>
<feature type="signal peptide" evidence="1">
    <location>
        <begin position="1"/>
        <end position="22"/>
    </location>
</feature>
<keyword evidence="1" id="KW-0732">Signal</keyword>
<gene>
    <name evidence="2" type="ORF">KDW93_01010</name>
</gene>
<reference evidence="2" key="1">
    <citation type="submission" date="2021-04" db="EMBL/GenBank/DDBJ databases">
        <title>A collection of bacterial strains from the Burkholderia cepacia Research Laboratory and Repository.</title>
        <authorList>
            <person name="Lipuma J."/>
            <person name="Spilker T."/>
        </authorList>
    </citation>
    <scope>NUCLEOTIDE SEQUENCE</scope>
    <source>
        <strain evidence="2">AU36012</strain>
    </source>
</reference>
<accession>A0AA41JGF5</accession>
<sequence length="187" mass="19424">MKIGKHLAALAVCGALAGIAHAGPTSPQAVVRKITLTAHIGDSLFVSKPDNSAWYDVVELNATDRAQQAFAMTLPIRVRTTNPDINVTLLQPLRLTNGRDDMANAKVVLAGNAGDAEIASGAARTITLVKPGHDGFYGYDETHNLKVSAHASAISGATLINGSYHGDLVLMFEPAASAGRELAAAGE</sequence>
<comment type="caution">
    <text evidence="2">The sequence shown here is derived from an EMBL/GenBank/DDBJ whole genome shotgun (WGS) entry which is preliminary data.</text>
</comment>
<dbReference type="RefSeq" id="WP_105784758.1">
    <property type="nucleotide sequence ID" value="NZ_CADERF010000003.1"/>
</dbReference>